<reference evidence="1 2" key="1">
    <citation type="submission" date="2016-08" db="EMBL/GenBank/DDBJ databases">
        <authorList>
            <consortium name="Lentinula edodes genome sequencing consortium"/>
            <person name="Sakamoto Y."/>
            <person name="Nakade K."/>
            <person name="Sato S."/>
            <person name="Yoshida Y."/>
            <person name="Miyazaki K."/>
            <person name="Natsume S."/>
            <person name="Konno N."/>
        </authorList>
    </citation>
    <scope>NUCLEOTIDE SEQUENCE [LARGE SCALE GENOMIC DNA]</scope>
    <source>
        <strain evidence="1 2">NBRC 111202</strain>
    </source>
</reference>
<organism evidence="1 2">
    <name type="scientific">Lentinula edodes</name>
    <name type="common">Shiitake mushroom</name>
    <name type="synonym">Lentinus edodes</name>
    <dbReference type="NCBI Taxonomy" id="5353"/>
    <lineage>
        <taxon>Eukaryota</taxon>
        <taxon>Fungi</taxon>
        <taxon>Dikarya</taxon>
        <taxon>Basidiomycota</taxon>
        <taxon>Agaricomycotina</taxon>
        <taxon>Agaricomycetes</taxon>
        <taxon>Agaricomycetidae</taxon>
        <taxon>Agaricales</taxon>
        <taxon>Marasmiineae</taxon>
        <taxon>Omphalotaceae</taxon>
        <taxon>Lentinula</taxon>
    </lineage>
</organism>
<sequence>MGIRNGDGGRILRWSLRFSVSVSVSSLLPSTISTSAFFKEKVLIYARAGRKLAKAAGNVVPAEPAEGDEKNWVIEGPLTDIRASYTSLGEGAYLVPNLGAWEGRYVCEVWADSEKFKTSPKFAVLQRGTSKL</sequence>
<dbReference type="AlphaFoldDB" id="A0A1Q3EKL9"/>
<evidence type="ECO:0000313" key="1">
    <source>
        <dbReference type="EMBL" id="GAW07750.1"/>
    </source>
</evidence>
<gene>
    <name evidence="1" type="ORF">LENED_009761</name>
</gene>
<proteinExistence type="predicted"/>
<accession>A0A1Q3EKL9</accession>
<dbReference type="EMBL" id="BDGU01000495">
    <property type="protein sequence ID" value="GAW07750.1"/>
    <property type="molecule type" value="Genomic_DNA"/>
</dbReference>
<protein>
    <submittedName>
        <fullName evidence="1">Uncharacterized protein</fullName>
    </submittedName>
</protein>
<evidence type="ECO:0000313" key="2">
    <source>
        <dbReference type="Proteomes" id="UP000188533"/>
    </source>
</evidence>
<keyword evidence="2" id="KW-1185">Reference proteome</keyword>
<name>A0A1Q3EKL9_LENED</name>
<dbReference type="Proteomes" id="UP000188533">
    <property type="component" value="Unassembled WGS sequence"/>
</dbReference>
<comment type="caution">
    <text evidence="1">The sequence shown here is derived from an EMBL/GenBank/DDBJ whole genome shotgun (WGS) entry which is preliminary data.</text>
</comment>
<reference evidence="1 2" key="2">
    <citation type="submission" date="2017-02" db="EMBL/GenBank/DDBJ databases">
        <title>A genome survey and senescence transcriptome analysis in Lentinula edodes.</title>
        <authorList>
            <person name="Sakamoto Y."/>
            <person name="Nakade K."/>
            <person name="Sato S."/>
            <person name="Yoshida Y."/>
            <person name="Miyazaki K."/>
            <person name="Natsume S."/>
            <person name="Konno N."/>
        </authorList>
    </citation>
    <scope>NUCLEOTIDE SEQUENCE [LARGE SCALE GENOMIC DNA]</scope>
    <source>
        <strain evidence="1 2">NBRC 111202</strain>
    </source>
</reference>